<reference evidence="1 2" key="1">
    <citation type="submission" date="2024-04" db="EMBL/GenBank/DDBJ databases">
        <authorList>
            <consortium name="Molecular Ecology Group"/>
        </authorList>
    </citation>
    <scope>NUCLEOTIDE SEQUENCE [LARGE SCALE GENOMIC DNA]</scope>
</reference>
<organism evidence="1 2">
    <name type="scientific">Lasius platythorax</name>
    <dbReference type="NCBI Taxonomy" id="488582"/>
    <lineage>
        <taxon>Eukaryota</taxon>
        <taxon>Metazoa</taxon>
        <taxon>Ecdysozoa</taxon>
        <taxon>Arthropoda</taxon>
        <taxon>Hexapoda</taxon>
        <taxon>Insecta</taxon>
        <taxon>Pterygota</taxon>
        <taxon>Neoptera</taxon>
        <taxon>Endopterygota</taxon>
        <taxon>Hymenoptera</taxon>
        <taxon>Apocrita</taxon>
        <taxon>Aculeata</taxon>
        <taxon>Formicoidea</taxon>
        <taxon>Formicidae</taxon>
        <taxon>Formicinae</taxon>
        <taxon>Lasius</taxon>
        <taxon>Lasius</taxon>
    </lineage>
</organism>
<accession>A0AAV2N2U4</accession>
<protein>
    <submittedName>
        <fullName evidence="1">Uncharacterized protein</fullName>
    </submittedName>
</protein>
<dbReference type="AlphaFoldDB" id="A0AAV2N2U4"/>
<keyword evidence="2" id="KW-1185">Reference proteome</keyword>
<evidence type="ECO:0000313" key="2">
    <source>
        <dbReference type="Proteomes" id="UP001497644"/>
    </source>
</evidence>
<evidence type="ECO:0000313" key="1">
    <source>
        <dbReference type="EMBL" id="CAL1674215.1"/>
    </source>
</evidence>
<dbReference type="Proteomes" id="UP001497644">
    <property type="component" value="Chromosome 1"/>
</dbReference>
<dbReference type="EMBL" id="OZ034824">
    <property type="protein sequence ID" value="CAL1674215.1"/>
    <property type="molecule type" value="Genomic_DNA"/>
</dbReference>
<proteinExistence type="predicted"/>
<name>A0AAV2N2U4_9HYME</name>
<sequence>MCFSAVRYECSRLTAALTMSDPRCTPRHNSWMGVVTIGGTEKREGVKMNRSLWISFGHQCHQSPPLYEASVQKGKLWETPNPRDSNCRHVCYFILCSLQ</sequence>
<gene>
    <name evidence="1" type="ORF">LPLAT_LOCUS949</name>
</gene>